<dbReference type="Proteomes" id="UP000002171">
    <property type="component" value="Unassembled WGS sequence"/>
</dbReference>
<dbReference type="OrthoDB" id="1115105at2"/>
<protein>
    <recommendedName>
        <fullName evidence="1">SnoaL-like domain-containing protein</fullName>
    </recommendedName>
</protein>
<proteinExistence type="predicted"/>
<gene>
    <name evidence="2" type="ORF">MED92_13678</name>
</gene>
<dbReference type="RefSeq" id="WP_007020401.1">
    <property type="nucleotide sequence ID" value="NZ_CH724125.1"/>
</dbReference>
<comment type="caution">
    <text evidence="2">The sequence shown here is derived from an EMBL/GenBank/DDBJ whole genome shotgun (WGS) entry which is preliminary data.</text>
</comment>
<sequence length="139" mass="15778">MASRLKAYLDLLQNLSPRTLDQLADLTSGEFEFKDPFNHTHTRDEFIAILDDMYQKLGAVSFTIHSVMENDSEAMIQWTFEASSKFTGPIHFQGMSHISLNDMGIVKSHIDYWDGSKLMQTLPVLGKGISFLRNKFAST</sequence>
<accession>A0A7U8C5J8</accession>
<dbReference type="AlphaFoldDB" id="A0A7U8C5J8"/>
<reference evidence="2 3" key="1">
    <citation type="submission" date="2006-02" db="EMBL/GenBank/DDBJ databases">
        <authorList>
            <person name="Pinhassi J."/>
            <person name="Pedros-Alio C."/>
            <person name="Ferriera S."/>
            <person name="Johnson J."/>
            <person name="Kravitz S."/>
            <person name="Halpern A."/>
            <person name="Remington K."/>
            <person name="Beeson K."/>
            <person name="Tran B."/>
            <person name="Rogers Y.-H."/>
            <person name="Friedman R."/>
            <person name="Venter J.C."/>
        </authorList>
    </citation>
    <scope>NUCLEOTIDE SEQUENCE [LARGE SCALE GENOMIC DNA]</scope>
    <source>
        <strain evidence="2 3">MED92</strain>
    </source>
</reference>
<dbReference type="EMBL" id="AAOW01000014">
    <property type="protein sequence ID" value="EAR60729.1"/>
    <property type="molecule type" value="Genomic_DNA"/>
</dbReference>
<evidence type="ECO:0000259" key="1">
    <source>
        <dbReference type="Pfam" id="PF12680"/>
    </source>
</evidence>
<name>A0A7U8C5J8_NEPCE</name>
<dbReference type="Pfam" id="PF12680">
    <property type="entry name" value="SnoaL_2"/>
    <property type="match status" value="1"/>
</dbReference>
<dbReference type="SUPFAM" id="SSF54427">
    <property type="entry name" value="NTF2-like"/>
    <property type="match status" value="1"/>
</dbReference>
<dbReference type="Gene3D" id="3.10.450.50">
    <property type="match status" value="1"/>
</dbReference>
<evidence type="ECO:0000313" key="2">
    <source>
        <dbReference type="EMBL" id="EAR60729.1"/>
    </source>
</evidence>
<organism evidence="2 3">
    <name type="scientific">Neptuniibacter caesariensis</name>
    <dbReference type="NCBI Taxonomy" id="207954"/>
    <lineage>
        <taxon>Bacteria</taxon>
        <taxon>Pseudomonadati</taxon>
        <taxon>Pseudomonadota</taxon>
        <taxon>Gammaproteobacteria</taxon>
        <taxon>Oceanospirillales</taxon>
        <taxon>Oceanospirillaceae</taxon>
        <taxon>Neptuniibacter</taxon>
    </lineage>
</organism>
<keyword evidence="3" id="KW-1185">Reference proteome</keyword>
<dbReference type="InterPro" id="IPR037401">
    <property type="entry name" value="SnoaL-like"/>
</dbReference>
<feature type="domain" description="SnoaL-like" evidence="1">
    <location>
        <begin position="13"/>
        <end position="106"/>
    </location>
</feature>
<dbReference type="InterPro" id="IPR032710">
    <property type="entry name" value="NTF2-like_dom_sf"/>
</dbReference>
<evidence type="ECO:0000313" key="3">
    <source>
        <dbReference type="Proteomes" id="UP000002171"/>
    </source>
</evidence>